<reference evidence="2 3" key="1">
    <citation type="submission" date="2016-10" db="EMBL/GenBank/DDBJ databases">
        <authorList>
            <person name="de Groot N.N."/>
        </authorList>
    </citation>
    <scope>NUCLEOTIDE SEQUENCE [LARGE SCALE GENOMIC DNA]</scope>
    <source>
        <strain evidence="2 3">DSM 44468</strain>
    </source>
</reference>
<evidence type="ECO:0000313" key="3">
    <source>
        <dbReference type="Proteomes" id="UP000199025"/>
    </source>
</evidence>
<name>A0A1I3NH51_9PSEU</name>
<dbReference type="CDD" id="cd00865">
    <property type="entry name" value="PEBP_bact_arch"/>
    <property type="match status" value="1"/>
</dbReference>
<accession>A0A1I3NH51</accession>
<dbReference type="EMBL" id="FORP01000003">
    <property type="protein sequence ID" value="SFJ08581.1"/>
    <property type="molecule type" value="Genomic_DNA"/>
</dbReference>
<dbReference type="AlphaFoldDB" id="A0A1I3NH51"/>
<evidence type="ECO:0000256" key="1">
    <source>
        <dbReference type="ARBA" id="ARBA00007120"/>
    </source>
</evidence>
<dbReference type="PANTHER" id="PTHR30289">
    <property type="entry name" value="UNCHARACTERIZED PROTEIN YBCL-RELATED"/>
    <property type="match status" value="1"/>
</dbReference>
<proteinExistence type="inferred from homology"/>
<dbReference type="Proteomes" id="UP000199025">
    <property type="component" value="Unassembled WGS sequence"/>
</dbReference>
<evidence type="ECO:0000313" key="2">
    <source>
        <dbReference type="EMBL" id="SFJ08581.1"/>
    </source>
</evidence>
<dbReference type="InterPro" id="IPR005247">
    <property type="entry name" value="YbhB_YbcL/LppC-like"/>
</dbReference>
<dbReference type="STRING" id="115433.SAMN05421835_10327"/>
<protein>
    <recommendedName>
        <fullName evidence="4">Phospholipid-binding protein, PBP family</fullName>
    </recommendedName>
</protein>
<sequence length="189" mass="20272">MKLLELLLTPLGWLLRRERADEALSVTRAPELTTSDRIEVTSPAFRDGETIPARHCGPGIGVNTSPALRWRGLPARTRALLLIIEDVDTPTAKPGIHTVALFDAAVSELEEGALAAEDGRFRYVPNHRGRTGYVGPRPLPGHGTHRYRFHLYALDTAVDPGGGGAVDGLLPRLAGHVLAVGTLEGVRAA</sequence>
<organism evidence="2 3">
    <name type="scientific">Amycolatopsis sacchari</name>
    <dbReference type="NCBI Taxonomy" id="115433"/>
    <lineage>
        <taxon>Bacteria</taxon>
        <taxon>Bacillati</taxon>
        <taxon>Actinomycetota</taxon>
        <taxon>Actinomycetes</taxon>
        <taxon>Pseudonocardiales</taxon>
        <taxon>Pseudonocardiaceae</taxon>
        <taxon>Amycolatopsis</taxon>
    </lineage>
</organism>
<dbReference type="InterPro" id="IPR008914">
    <property type="entry name" value="PEBP"/>
</dbReference>
<dbReference type="InterPro" id="IPR036610">
    <property type="entry name" value="PEBP-like_sf"/>
</dbReference>
<dbReference type="RefSeq" id="WP_177228567.1">
    <property type="nucleotide sequence ID" value="NZ_CBDQZW010000056.1"/>
</dbReference>
<dbReference type="SUPFAM" id="SSF49777">
    <property type="entry name" value="PEBP-like"/>
    <property type="match status" value="1"/>
</dbReference>
<dbReference type="Pfam" id="PF01161">
    <property type="entry name" value="PBP"/>
    <property type="match status" value="1"/>
</dbReference>
<dbReference type="Gene3D" id="3.90.280.10">
    <property type="entry name" value="PEBP-like"/>
    <property type="match status" value="1"/>
</dbReference>
<comment type="similarity">
    <text evidence="1">Belongs to the UPF0098 family.</text>
</comment>
<gene>
    <name evidence="2" type="ORF">SAMN05421835_10327</name>
</gene>
<dbReference type="PANTHER" id="PTHR30289:SF1">
    <property type="entry name" value="PEBP (PHOSPHATIDYLETHANOLAMINE-BINDING PROTEIN) FAMILY PROTEIN"/>
    <property type="match status" value="1"/>
</dbReference>
<evidence type="ECO:0008006" key="4">
    <source>
        <dbReference type="Google" id="ProtNLM"/>
    </source>
</evidence>
<keyword evidence="3" id="KW-1185">Reference proteome</keyword>